<gene>
    <name evidence="1" type="ORF">G4Y79_03040</name>
</gene>
<dbReference type="RefSeq" id="WP_195171438.1">
    <property type="nucleotide sequence ID" value="NZ_CP062983.1"/>
</dbReference>
<dbReference type="KEGG" id="pmet:G4Y79_03040"/>
<dbReference type="EMBL" id="CP062983">
    <property type="protein sequence ID" value="QPC83371.1"/>
    <property type="molecule type" value="Genomic_DNA"/>
</dbReference>
<sequence length="165" mass="18668">MVQLEEPRWTTQALHLASALARHTRSRIVLLSLNLARNPGLLGSEVATPPLSSQQCAQIYEYSLICEDYGVDCSLHQMQYVTYRAALQQVRVNLNACAIFAKKPDSRYGWWNQMNAWWLMKAVQTADCPLYLVDETTRSIDWVPARVKVPEAAHTAEKPSPVEVP</sequence>
<name>A0A7S8IF97_9CHLR</name>
<accession>A0A7S8IF97</accession>
<evidence type="ECO:0000313" key="2">
    <source>
        <dbReference type="Proteomes" id="UP000594468"/>
    </source>
</evidence>
<evidence type="ECO:0000313" key="1">
    <source>
        <dbReference type="EMBL" id="QPC83371.1"/>
    </source>
</evidence>
<keyword evidence="2" id="KW-1185">Reference proteome</keyword>
<organism evidence="1 2">
    <name type="scientific">Phototrophicus methaneseepsis</name>
    <dbReference type="NCBI Taxonomy" id="2710758"/>
    <lineage>
        <taxon>Bacteria</taxon>
        <taxon>Bacillati</taxon>
        <taxon>Chloroflexota</taxon>
        <taxon>Candidatus Thermofontia</taxon>
        <taxon>Phototrophicales</taxon>
        <taxon>Phototrophicaceae</taxon>
        <taxon>Phototrophicus</taxon>
    </lineage>
</organism>
<dbReference type="Proteomes" id="UP000594468">
    <property type="component" value="Chromosome"/>
</dbReference>
<proteinExistence type="predicted"/>
<reference evidence="1 2" key="1">
    <citation type="submission" date="2020-02" db="EMBL/GenBank/DDBJ databases">
        <authorList>
            <person name="Zheng R.K."/>
            <person name="Sun C.M."/>
        </authorList>
    </citation>
    <scope>NUCLEOTIDE SEQUENCE [LARGE SCALE GENOMIC DNA]</scope>
    <source>
        <strain evidence="2">rifampicinis</strain>
    </source>
</reference>
<protein>
    <submittedName>
        <fullName evidence="1">Uncharacterized protein</fullName>
    </submittedName>
</protein>
<dbReference type="AlphaFoldDB" id="A0A7S8IF97"/>